<evidence type="ECO:0000256" key="8">
    <source>
        <dbReference type="ARBA" id="ARBA00022741"/>
    </source>
</evidence>
<accession>A0A8G2BLP3</accession>
<evidence type="ECO:0000256" key="2">
    <source>
        <dbReference type="ARBA" id="ARBA00012727"/>
    </source>
</evidence>
<keyword evidence="5" id="KW-0548">Nucleotidyltransferase</keyword>
<evidence type="ECO:0000256" key="17">
    <source>
        <dbReference type="ARBA" id="ARBA00023211"/>
    </source>
</evidence>
<reference evidence="23 24" key="1">
    <citation type="submission" date="2016-10" db="EMBL/GenBank/DDBJ databases">
        <authorList>
            <person name="Varghese N."/>
            <person name="Submissions S."/>
        </authorList>
    </citation>
    <scope>NUCLEOTIDE SEQUENCE [LARGE SCALE GENOMIC DNA]</scope>
    <source>
        <strain evidence="23 24">DSM 18839</strain>
    </source>
</reference>
<keyword evidence="10" id="KW-0378">Hydrolase</keyword>
<proteinExistence type="predicted"/>
<keyword evidence="14" id="KW-0238">DNA-binding</keyword>
<dbReference type="Pfam" id="PF21686">
    <property type="entry name" value="LigD_Prim-Pol"/>
    <property type="match status" value="1"/>
</dbReference>
<dbReference type="InterPro" id="IPR052171">
    <property type="entry name" value="NHEJ_LigD"/>
</dbReference>
<dbReference type="NCBIfam" id="TIGR02777">
    <property type="entry name" value="LigD_PE_dom"/>
    <property type="match status" value="1"/>
</dbReference>
<evidence type="ECO:0000256" key="19">
    <source>
        <dbReference type="ARBA" id="ARBA00029943"/>
    </source>
</evidence>
<keyword evidence="16" id="KW-0234">DNA repair</keyword>
<dbReference type="InterPro" id="IPR014144">
    <property type="entry name" value="LigD_PE_domain"/>
</dbReference>
<keyword evidence="24" id="KW-1185">Reference proteome</keyword>
<evidence type="ECO:0000313" key="23">
    <source>
        <dbReference type="EMBL" id="SDG35717.1"/>
    </source>
</evidence>
<feature type="compositionally biased region" description="Basic and acidic residues" evidence="21">
    <location>
        <begin position="22"/>
        <end position="39"/>
    </location>
</feature>
<keyword evidence="17" id="KW-0464">Manganese</keyword>
<evidence type="ECO:0000256" key="13">
    <source>
        <dbReference type="ARBA" id="ARBA00022932"/>
    </source>
</evidence>
<evidence type="ECO:0000256" key="20">
    <source>
        <dbReference type="ARBA" id="ARBA00034003"/>
    </source>
</evidence>
<keyword evidence="7" id="KW-0479">Metal-binding</keyword>
<evidence type="ECO:0000256" key="14">
    <source>
        <dbReference type="ARBA" id="ARBA00023125"/>
    </source>
</evidence>
<evidence type="ECO:0000256" key="18">
    <source>
        <dbReference type="ARBA" id="ARBA00023268"/>
    </source>
</evidence>
<dbReference type="InterPro" id="IPR012309">
    <property type="entry name" value="DNA_ligase_ATP-dep_C"/>
</dbReference>
<dbReference type="OrthoDB" id="9802472at2"/>
<dbReference type="Gene3D" id="3.30.470.30">
    <property type="entry name" value="DNA ligase/mRNA capping enzyme"/>
    <property type="match status" value="1"/>
</dbReference>
<evidence type="ECO:0000256" key="4">
    <source>
        <dbReference type="ARBA" id="ARBA00022679"/>
    </source>
</evidence>
<evidence type="ECO:0000256" key="12">
    <source>
        <dbReference type="ARBA" id="ARBA00022840"/>
    </source>
</evidence>
<dbReference type="Gene3D" id="3.30.1490.70">
    <property type="match status" value="1"/>
</dbReference>
<keyword evidence="4" id="KW-0808">Transferase</keyword>
<evidence type="ECO:0000313" key="24">
    <source>
        <dbReference type="Proteomes" id="UP000198615"/>
    </source>
</evidence>
<dbReference type="CDD" id="cd04862">
    <property type="entry name" value="PaeLigD_Pol_like"/>
    <property type="match status" value="1"/>
</dbReference>
<evidence type="ECO:0000256" key="10">
    <source>
        <dbReference type="ARBA" id="ARBA00022801"/>
    </source>
</evidence>
<comment type="catalytic activity">
    <reaction evidence="20">
        <text>ATP + (deoxyribonucleotide)n-3'-hydroxyl + 5'-phospho-(deoxyribonucleotide)m = (deoxyribonucleotide)n+m + AMP + diphosphate.</text>
        <dbReference type="EC" id="6.5.1.1"/>
    </reaction>
</comment>
<dbReference type="Proteomes" id="UP000198615">
    <property type="component" value="Unassembled WGS sequence"/>
</dbReference>
<evidence type="ECO:0000256" key="21">
    <source>
        <dbReference type="SAM" id="MobiDB-lite"/>
    </source>
</evidence>
<keyword evidence="3 23" id="KW-0436">Ligase</keyword>
<dbReference type="Pfam" id="PF04679">
    <property type="entry name" value="DNA_ligase_A_C"/>
    <property type="match status" value="1"/>
</dbReference>
<sequence>MASDSPKAAPRNAETAERLARYFEKRDFTRTPEPRKAGDPEGLALRYSMQKHDASRTHFDLRLEWNGALLSWAVTKGPSLRTSQKRLAVRTEDHPVSYLDFEGAIPEDNYGAGTVMLWDIGHWRPLEPLEKGLKKGHIHFALHGRRLTGGWHLVRMDGKRRGDKRSGKSDRENWLLIKEEDEAAGERDPIRRYRRSVSTNRTFREIAAGADLLPLVERAKPLPRFRKVQLATLGDSLVDGEAWWHEMKFDGYRALVALGKGGTKIYTRNGHDWSDKFEALLPDFASLNCDSALIDGEIVAGAGMSGFSDLQKAIKAGGPFTFYAFDLLERDGTALRSRPLTGRRAALEEVFTDVPPLGAVQLSPIITENASEAFEAVCAARGEGLIAKRRDAAYQGRRTRDWIKVKCTRRDEFVVVGWQKSDKKSRPFSSLVLAAHRDDTLTYVGKVGTGFDADLLEELASTMKPLARKTAPLTVPKAEARGVQWITPKLVAEVTYAEFTADGRVRHAVFEGLRADKPAADVELGGDTMAEDGRVEIAGLSVSHPERVVYPKADLTKRRVAEYYEVIADRMLEACADRPLSLVRLPTGLDGDRFFQKHAGTGFPDALKTVEIEEKDGNKELYMYVTDAAGLVGAVQMGTLEFHVWGSRRDRLDRPDRLVFDLDPDEGLAFADVKRAAFDLRERLDGFGLPCWPMVTGGKGVHLVVPLRRIAEWEAAKHYAQTFASLMAQEDPKRYTAELPKARRKGRVFIDWLRNQRGATSIAPFSLRAREGAPAAVPVAWDELDTLKSAQAFPLDAALERSWKDLTLPKPVGLSRTLIERLEEAAG</sequence>
<dbReference type="PANTHER" id="PTHR42705">
    <property type="entry name" value="BIFUNCTIONAL NON-HOMOLOGOUS END JOINING PROTEIN LIGD"/>
    <property type="match status" value="1"/>
</dbReference>
<dbReference type="InterPro" id="IPR016059">
    <property type="entry name" value="DNA_ligase_ATP-dep_CS"/>
</dbReference>
<evidence type="ECO:0000256" key="7">
    <source>
        <dbReference type="ARBA" id="ARBA00022723"/>
    </source>
</evidence>
<evidence type="ECO:0000256" key="3">
    <source>
        <dbReference type="ARBA" id="ARBA00022598"/>
    </source>
</evidence>
<keyword evidence="8" id="KW-0547">Nucleotide-binding</keyword>
<keyword evidence="12" id="KW-0067">ATP-binding</keyword>
<evidence type="ECO:0000259" key="22">
    <source>
        <dbReference type="PROSITE" id="PS50160"/>
    </source>
</evidence>
<organism evidence="23 24">
    <name type="scientific">Thalassobaculum litoreum DSM 18839</name>
    <dbReference type="NCBI Taxonomy" id="1123362"/>
    <lineage>
        <taxon>Bacteria</taxon>
        <taxon>Pseudomonadati</taxon>
        <taxon>Pseudomonadota</taxon>
        <taxon>Alphaproteobacteria</taxon>
        <taxon>Rhodospirillales</taxon>
        <taxon>Thalassobaculaceae</taxon>
        <taxon>Thalassobaculum</taxon>
    </lineage>
</organism>
<evidence type="ECO:0000256" key="15">
    <source>
        <dbReference type="ARBA" id="ARBA00023172"/>
    </source>
</evidence>
<dbReference type="GO" id="GO:0004527">
    <property type="term" value="F:exonuclease activity"/>
    <property type="evidence" value="ECO:0007669"/>
    <property type="project" value="UniProtKB-KW"/>
</dbReference>
<keyword evidence="9" id="KW-0227">DNA damage</keyword>
<dbReference type="GO" id="GO:0003677">
    <property type="term" value="F:DNA binding"/>
    <property type="evidence" value="ECO:0007669"/>
    <property type="project" value="UniProtKB-KW"/>
</dbReference>
<dbReference type="InterPro" id="IPR012340">
    <property type="entry name" value="NA-bd_OB-fold"/>
</dbReference>
<keyword evidence="15" id="KW-0233">DNA recombination</keyword>
<dbReference type="GO" id="GO:0003887">
    <property type="term" value="F:DNA-directed DNA polymerase activity"/>
    <property type="evidence" value="ECO:0007669"/>
    <property type="project" value="UniProtKB-KW"/>
</dbReference>
<keyword evidence="18" id="KW-0511">Multifunctional enzyme</keyword>
<dbReference type="InterPro" id="IPR014146">
    <property type="entry name" value="LigD_ligase_dom"/>
</dbReference>
<dbReference type="Pfam" id="PF01068">
    <property type="entry name" value="DNA_ligase_A_M"/>
    <property type="match status" value="1"/>
</dbReference>
<comment type="caution">
    <text evidence="23">The sequence shown here is derived from an EMBL/GenBank/DDBJ whole genome shotgun (WGS) entry which is preliminary data.</text>
</comment>
<dbReference type="Gene3D" id="3.90.920.10">
    <property type="entry name" value="DNA primase, PRIM domain"/>
    <property type="match status" value="1"/>
</dbReference>
<name>A0A8G2BLP3_9PROT</name>
<dbReference type="PANTHER" id="PTHR42705:SF2">
    <property type="entry name" value="BIFUNCTIONAL NON-HOMOLOGOUS END JOINING PROTEIN LIGD"/>
    <property type="match status" value="1"/>
</dbReference>
<protein>
    <recommendedName>
        <fullName evidence="2">DNA ligase (ATP)</fullName>
        <ecNumber evidence="2">6.5.1.1</ecNumber>
    </recommendedName>
    <alternativeName>
        <fullName evidence="19">NHEJ DNA polymerase</fullName>
    </alternativeName>
</protein>
<evidence type="ECO:0000256" key="5">
    <source>
        <dbReference type="ARBA" id="ARBA00022695"/>
    </source>
</evidence>
<evidence type="ECO:0000256" key="9">
    <source>
        <dbReference type="ARBA" id="ARBA00022763"/>
    </source>
</evidence>
<evidence type="ECO:0000256" key="11">
    <source>
        <dbReference type="ARBA" id="ARBA00022839"/>
    </source>
</evidence>
<dbReference type="PROSITE" id="PS50160">
    <property type="entry name" value="DNA_LIGASE_A3"/>
    <property type="match status" value="1"/>
</dbReference>
<dbReference type="Pfam" id="PF13298">
    <property type="entry name" value="LigD_N"/>
    <property type="match status" value="1"/>
</dbReference>
<feature type="domain" description="ATP-dependent DNA ligase family profile" evidence="22">
    <location>
        <begin position="322"/>
        <end position="448"/>
    </location>
</feature>
<dbReference type="RefSeq" id="WP_093153419.1">
    <property type="nucleotide sequence ID" value="NZ_FNBW01000015.1"/>
</dbReference>
<dbReference type="NCBIfam" id="TIGR02776">
    <property type="entry name" value="NHEJ_ligase_prk"/>
    <property type="match status" value="1"/>
</dbReference>
<keyword evidence="13" id="KW-0239">DNA-directed DNA polymerase</keyword>
<keyword evidence="11" id="KW-0269">Exonuclease</keyword>
<dbReference type="InterPro" id="IPR012310">
    <property type="entry name" value="DNA_ligase_ATP-dep_cent"/>
</dbReference>
<dbReference type="CDD" id="cd07906">
    <property type="entry name" value="Adenylation_DNA_ligase_LigD_LigC"/>
    <property type="match status" value="1"/>
</dbReference>
<dbReference type="Gene3D" id="2.40.50.140">
    <property type="entry name" value="Nucleic acid-binding proteins"/>
    <property type="match status" value="1"/>
</dbReference>
<dbReference type="GO" id="GO:0006310">
    <property type="term" value="P:DNA recombination"/>
    <property type="evidence" value="ECO:0007669"/>
    <property type="project" value="UniProtKB-KW"/>
</dbReference>
<dbReference type="AlphaFoldDB" id="A0A8G2BLP3"/>
<dbReference type="InterPro" id="IPR014145">
    <property type="entry name" value="LigD_pol_dom"/>
</dbReference>
<gene>
    <name evidence="23" type="ORF">SAMN05660686_04140</name>
</gene>
<dbReference type="GO" id="GO:0005524">
    <property type="term" value="F:ATP binding"/>
    <property type="evidence" value="ECO:0007669"/>
    <property type="project" value="UniProtKB-KW"/>
</dbReference>
<feature type="region of interest" description="Disordered" evidence="21">
    <location>
        <begin position="22"/>
        <end position="42"/>
    </location>
</feature>
<dbReference type="InterPro" id="IPR014143">
    <property type="entry name" value="NHEJ_ligase_prk"/>
</dbReference>
<evidence type="ECO:0000256" key="16">
    <source>
        <dbReference type="ARBA" id="ARBA00023204"/>
    </source>
</evidence>
<keyword evidence="6" id="KW-0540">Nuclease</keyword>
<dbReference type="NCBIfam" id="TIGR02778">
    <property type="entry name" value="ligD_pol"/>
    <property type="match status" value="1"/>
</dbReference>
<dbReference type="GO" id="GO:0003910">
    <property type="term" value="F:DNA ligase (ATP) activity"/>
    <property type="evidence" value="ECO:0007669"/>
    <property type="project" value="UniProtKB-EC"/>
</dbReference>
<dbReference type="InterPro" id="IPR033651">
    <property type="entry name" value="PaeLigD_Pol-like"/>
</dbReference>
<dbReference type="NCBIfam" id="TIGR02779">
    <property type="entry name" value="NHEJ_ligase_lig"/>
    <property type="match status" value="1"/>
</dbReference>
<evidence type="ECO:0000256" key="1">
    <source>
        <dbReference type="ARBA" id="ARBA00001936"/>
    </source>
</evidence>
<dbReference type="EMBL" id="FNBW01000015">
    <property type="protein sequence ID" value="SDG35717.1"/>
    <property type="molecule type" value="Genomic_DNA"/>
</dbReference>
<evidence type="ECO:0000256" key="6">
    <source>
        <dbReference type="ARBA" id="ARBA00022722"/>
    </source>
</evidence>
<comment type="cofactor">
    <cofactor evidence="1">
        <name>Mn(2+)</name>
        <dbReference type="ChEBI" id="CHEBI:29035"/>
    </cofactor>
</comment>
<dbReference type="GO" id="GO:0046872">
    <property type="term" value="F:metal ion binding"/>
    <property type="evidence" value="ECO:0007669"/>
    <property type="project" value="UniProtKB-KW"/>
</dbReference>
<dbReference type="EC" id="6.5.1.1" evidence="2"/>
<dbReference type="SUPFAM" id="SSF56091">
    <property type="entry name" value="DNA ligase/mRNA capping enzyme, catalytic domain"/>
    <property type="match status" value="1"/>
</dbReference>
<dbReference type="GO" id="GO:0006281">
    <property type="term" value="P:DNA repair"/>
    <property type="evidence" value="ECO:0007669"/>
    <property type="project" value="UniProtKB-KW"/>
</dbReference>
<dbReference type="SUPFAM" id="SSF50249">
    <property type="entry name" value="Nucleic acid-binding proteins"/>
    <property type="match status" value="1"/>
</dbReference>
<dbReference type="CDD" id="cd07971">
    <property type="entry name" value="OBF_DNA_ligase_LigD"/>
    <property type="match status" value="1"/>
</dbReference>
<dbReference type="PROSITE" id="PS00333">
    <property type="entry name" value="DNA_LIGASE_A2"/>
    <property type="match status" value="1"/>
</dbReference>